<dbReference type="Pfam" id="PF00513">
    <property type="entry name" value="Late_protein_L2"/>
    <property type="match status" value="1"/>
</dbReference>
<dbReference type="GO" id="GO:0046718">
    <property type="term" value="P:symbiont entry into host cell"/>
    <property type="evidence" value="ECO:0007669"/>
    <property type="project" value="UniProtKB-KW"/>
</dbReference>
<evidence type="ECO:0000256" key="14">
    <source>
        <dbReference type="ARBA" id="ARBA00023296"/>
    </source>
</evidence>
<organism evidence="16">
    <name type="scientific">Human papillomavirus</name>
    <dbReference type="NCBI Taxonomy" id="10566"/>
    <lineage>
        <taxon>Viruses</taxon>
        <taxon>Monodnaviria</taxon>
        <taxon>Shotokuvirae</taxon>
        <taxon>Cossaviricota</taxon>
        <taxon>Papovaviricetes</taxon>
        <taxon>Zurhausenvirales</taxon>
        <taxon>Papillomaviridae</taxon>
    </lineage>
</organism>
<evidence type="ECO:0000256" key="7">
    <source>
        <dbReference type="ARBA" id="ARBA00022844"/>
    </source>
</evidence>
<evidence type="ECO:0000256" key="6">
    <source>
        <dbReference type="ARBA" id="ARBA00022812"/>
    </source>
</evidence>
<dbReference type="GO" id="GO:0075732">
    <property type="term" value="P:viral penetration into host nucleus"/>
    <property type="evidence" value="ECO:0007669"/>
    <property type="project" value="UniProtKB-KW"/>
</dbReference>
<evidence type="ECO:0000256" key="13">
    <source>
        <dbReference type="ARBA" id="ARBA00023157"/>
    </source>
</evidence>
<keyword evidence="13" id="KW-1015">Disulfide bond</keyword>
<evidence type="ECO:0000256" key="9">
    <source>
        <dbReference type="ARBA" id="ARBA00022952"/>
    </source>
</evidence>
<accession>A0A385PLA0</accession>
<keyword evidence="12 15" id="KW-0238">DNA-binding</keyword>
<evidence type="ECO:0000256" key="10">
    <source>
        <dbReference type="ARBA" id="ARBA00023046"/>
    </source>
</evidence>
<keyword evidence="1 15" id="KW-1163">Viral penetration into host nucleus</keyword>
<evidence type="ECO:0000256" key="4">
    <source>
        <dbReference type="ARBA" id="ARBA00022562"/>
    </source>
</evidence>
<sequence length="511" mass="56048">MYRAGRSKRASAEELYKTCKTGDCPPDVKNKIEGDTWADRLLKWFGSFVYFGGLGIGTGRGSGGSTGYRPFGGVTTRPVPETIPIRPAVPIEPLGPAEVIPIDAAGPSVIELSELQIPDPSVIDIANPTTNLGPGEIDIVSAVDPITDLGNVGGHPTVISTPNEEAAVLEVSPIPPPKRFALDVTGQNPNDHIVVYSSTTHPDPDINIFVDSRFSGEIVGDVEEIPLQDLNRIEEFEIEEAGPQSSTPMQIFENVTGRAKSLYNRFTEQVPTRNPYFLGPTSRAVQFEFENPAYEADVTYTFERDVAELTAAPDSDFRDLQILHRPQYSITSEGLLRVSRLGQRATMTTRSGLQIGQAVHFYQDISAIEPADTIEMQTLSSTSHVSTTVNSMSQGTFINPLFNDNIYEEDELIDEIVEDFNNAHLVLTHANEEEDTILTPTIPPGTSIRVFIDDYGSGINIYYPNPLDLPAAITPATHITDGPVLIIDPLSDNYNLHPSLIRRKRKRSDLF</sequence>
<evidence type="ECO:0000256" key="2">
    <source>
        <dbReference type="ARBA" id="ARBA00022553"/>
    </source>
</evidence>
<dbReference type="EMBL" id="MH777381">
    <property type="protein sequence ID" value="AYA94725.1"/>
    <property type="molecule type" value="Genomic_DNA"/>
</dbReference>
<keyword evidence="9 15" id="KW-1177">Microtubular inwards viral transport</keyword>
<evidence type="ECO:0000256" key="5">
    <source>
        <dbReference type="ARBA" id="ARBA00022581"/>
    </source>
</evidence>
<dbReference type="InterPro" id="IPR000784">
    <property type="entry name" value="Late_L2"/>
</dbReference>
<evidence type="ECO:0000256" key="12">
    <source>
        <dbReference type="ARBA" id="ARBA00023125"/>
    </source>
</evidence>
<keyword evidence="8 15" id="KW-0426">Late protein</keyword>
<keyword evidence="3 15" id="KW-0167">Capsid protein</keyword>
<keyword evidence="4 15" id="KW-1048">Host nucleus</keyword>
<evidence type="ECO:0000256" key="3">
    <source>
        <dbReference type="ARBA" id="ARBA00022561"/>
    </source>
</evidence>
<keyword evidence="11 15" id="KW-1176">Cytoplasmic inwards viral transport</keyword>
<keyword evidence="14 15" id="KW-1160">Virus entry into host cell</keyword>
<gene>
    <name evidence="15" type="primary">L2</name>
</gene>
<proteinExistence type="inferred from homology"/>
<name>A0A385PLA0_9PAPI</name>
<dbReference type="HAMAP" id="MF_04003">
    <property type="entry name" value="PPV_L2"/>
    <property type="match status" value="1"/>
</dbReference>
<protein>
    <recommendedName>
        <fullName evidence="15">Minor capsid protein L2</fullName>
    </recommendedName>
</protein>
<comment type="subcellular location">
    <subcellularLocation>
        <location evidence="15">Virion</location>
    </subcellularLocation>
    <subcellularLocation>
        <location evidence="15">Host nucleus</location>
    </subcellularLocation>
</comment>
<keyword evidence="5 15" id="KW-0945">Host-virus interaction</keyword>
<dbReference type="GO" id="GO:0043657">
    <property type="term" value="C:host cell"/>
    <property type="evidence" value="ECO:0007669"/>
    <property type="project" value="GOC"/>
</dbReference>
<reference evidence="16" key="1">
    <citation type="journal article" date="2018" name="Nat. Med.">
        <title>Expanded skin virome in DOCK8-deficient patients.</title>
        <authorList>
            <consortium name="NISC Comparative Sequencing Program"/>
            <person name="Tirosh O."/>
            <person name="Conlan S."/>
            <person name="Deming C."/>
            <person name="Lee-Lin S.Q."/>
            <person name="Huang X."/>
            <person name="Su H.C."/>
            <person name="Freeman A.F."/>
            <person name="Segre J.A."/>
            <person name="Kong H.H."/>
        </authorList>
    </citation>
    <scope>NUCLEOTIDE SEQUENCE</scope>
    <source>
        <strain evidence="16">HPV-mSK_242</strain>
    </source>
</reference>
<comment type="caution">
    <text evidence="15">Lacks conserved residue(s) required for the propagation of feature annotation.</text>
</comment>
<evidence type="ECO:0000256" key="11">
    <source>
        <dbReference type="ARBA" id="ARBA00023120"/>
    </source>
</evidence>
<evidence type="ECO:0000256" key="1">
    <source>
        <dbReference type="ARBA" id="ARBA00022524"/>
    </source>
</evidence>
<dbReference type="GO" id="GO:0003677">
    <property type="term" value="F:DNA binding"/>
    <property type="evidence" value="ECO:0007669"/>
    <property type="project" value="UniProtKB-UniRule"/>
</dbReference>
<evidence type="ECO:0000256" key="15">
    <source>
        <dbReference type="HAMAP-Rule" id="MF_04003"/>
    </source>
</evidence>
<keyword evidence="2 15" id="KW-0597">Phosphoprotein</keyword>
<evidence type="ECO:0000256" key="8">
    <source>
        <dbReference type="ARBA" id="ARBA00022921"/>
    </source>
</evidence>
<keyword evidence="10" id="KW-1039">Host endosome</keyword>
<comment type="PTM">
    <text evidence="15">Highly phosphorylated.</text>
</comment>
<dbReference type="GO" id="GO:0005198">
    <property type="term" value="F:structural molecule activity"/>
    <property type="evidence" value="ECO:0007669"/>
    <property type="project" value="UniProtKB-UniRule"/>
</dbReference>
<comment type="subunit">
    <text evidence="15">Interacts with major capsid protein L1. Interacts with E2; this interaction inhibits E2 transcriptional activity but not the DNA replication function E2. Interacts with host HSPA8; this interaction is required for L2 nuclear translocation. Interacts with host importins KPNB2 and KPNB3. Forms a complex with importin alpha2-beta1 heterodimers via interaction with the importin alpha2 adapter. Interacts with host DYNLT1; this interaction is essential for virus intracellular transport during entry. Interacts (via C-terminus) with host retromer subunits VPS35 AND VPS29.</text>
</comment>
<dbReference type="GO" id="GO:0019028">
    <property type="term" value="C:viral capsid"/>
    <property type="evidence" value="ECO:0007669"/>
    <property type="project" value="UniProtKB-UniRule"/>
</dbReference>
<evidence type="ECO:0000313" key="16">
    <source>
        <dbReference type="EMBL" id="AYA94725.1"/>
    </source>
</evidence>
<dbReference type="GO" id="GO:0075521">
    <property type="term" value="P:microtubule-dependent intracellular transport of viral material towards nucleus"/>
    <property type="evidence" value="ECO:0007669"/>
    <property type="project" value="UniProtKB-UniRule"/>
</dbReference>
<comment type="similarity">
    <text evidence="15">Belongs to the papillomaviridae L2 protein family.</text>
</comment>
<dbReference type="GO" id="GO:0042025">
    <property type="term" value="C:host cell nucleus"/>
    <property type="evidence" value="ECO:0007669"/>
    <property type="project" value="UniProtKB-SubCell"/>
</dbReference>
<keyword evidence="7 15" id="KW-0946">Virion</keyword>
<keyword evidence="6" id="KW-1040">Host Golgi apparatus</keyword>
<comment type="function">
    <text evidence="15">Minor protein of the capsid that localizes along the inner surface of the virion, within the central cavities beneath the L1 pentamers. Plays a role in capsid stabilization through interaction with the major capsid protein L1. Once the virion enters the host cell, L2 escorts the genomic DNA into the nucleus by promoting escape from the endosomal compartments and traffic through the host Golgi network. Mechanistically, the C-terminus of L2 possesses a cell-penetrating peptide that protudes from the host endosome, interacts with host cytoplasmic retromer cargo and thereby mediates the capsid delivery to the host trans-Golgi network. Plays a role through its interaction with host dynein in the intracellular microtubule-dependent transport of viral capsid toward the nucleus. Mediates the viral genome import into the nucleus through binding to host importins. Once within the nucleus, L2 localizes viral genomes to host PML bodies in order to activate early gene expression for establishment of infection. Later on, promotes late gene expression by interacting with the viral E2 protein and by inhibiting its transcriptional activation functions. During virion assembly, encapsidates the genome by direct interaction with the viral DNA.</text>
</comment>